<name>A0A6N9Q4E3_9BACL</name>
<organism evidence="2 3">
    <name type="scientific">Chengkuizengella marina</name>
    <dbReference type="NCBI Taxonomy" id="2507566"/>
    <lineage>
        <taxon>Bacteria</taxon>
        <taxon>Bacillati</taxon>
        <taxon>Bacillota</taxon>
        <taxon>Bacilli</taxon>
        <taxon>Bacillales</taxon>
        <taxon>Paenibacillaceae</taxon>
        <taxon>Chengkuizengella</taxon>
    </lineage>
</organism>
<feature type="transmembrane region" description="Helical" evidence="1">
    <location>
        <begin position="44"/>
        <end position="61"/>
    </location>
</feature>
<proteinExistence type="predicted"/>
<sequence>MKRYKVAYYIFLVLLGIILMGNTNNNSTPFSERIFPPIHTGETATFHYSGFIILFSLYYGFKGLLSLKKQMTNIRIKAIILAVLTLLIMTDLWEYGIKSYKSSYHNLNAIYSYNEKNSISYRSEEKRAYITGTIHLENLSNEKQEFFIKITLPLSLNDTIDNKELFALEEDLESKKSFTLHPKQEKVIEFVLNESLLDKNSHAYRFTNLFEYTLIHGREEVSFVGN</sequence>
<comment type="caution">
    <text evidence="2">The sequence shown here is derived from an EMBL/GenBank/DDBJ whole genome shotgun (WGS) entry which is preliminary data.</text>
</comment>
<dbReference type="EMBL" id="SIJB01000027">
    <property type="protein sequence ID" value="NBI29698.1"/>
    <property type="molecule type" value="Genomic_DNA"/>
</dbReference>
<keyword evidence="1" id="KW-1133">Transmembrane helix</keyword>
<keyword evidence="3" id="KW-1185">Reference proteome</keyword>
<dbReference type="OrthoDB" id="1907461at2"/>
<dbReference type="AlphaFoldDB" id="A0A6N9Q4E3"/>
<dbReference type="Proteomes" id="UP000448943">
    <property type="component" value="Unassembled WGS sequence"/>
</dbReference>
<evidence type="ECO:0000313" key="3">
    <source>
        <dbReference type="Proteomes" id="UP000448943"/>
    </source>
</evidence>
<protein>
    <submittedName>
        <fullName evidence="2">Uncharacterized protein</fullName>
    </submittedName>
</protein>
<gene>
    <name evidence="2" type="ORF">ERL59_12085</name>
</gene>
<keyword evidence="1" id="KW-0472">Membrane</keyword>
<dbReference type="RefSeq" id="WP_160646504.1">
    <property type="nucleotide sequence ID" value="NZ_SIJB01000027.1"/>
</dbReference>
<accession>A0A6N9Q4E3</accession>
<feature type="transmembrane region" description="Helical" evidence="1">
    <location>
        <begin position="73"/>
        <end position="93"/>
    </location>
</feature>
<keyword evidence="1" id="KW-0812">Transmembrane</keyword>
<reference evidence="2 3" key="1">
    <citation type="submission" date="2019-01" db="EMBL/GenBank/DDBJ databases">
        <title>Chengkuizengella sp. nov., isolated from deep-sea sediment of East Pacific Ocean.</title>
        <authorList>
            <person name="Yang J."/>
            <person name="Lai Q."/>
            <person name="Shao Z."/>
        </authorList>
    </citation>
    <scope>NUCLEOTIDE SEQUENCE [LARGE SCALE GENOMIC DNA]</scope>
    <source>
        <strain evidence="2 3">YPA3-1-1</strain>
    </source>
</reference>
<feature type="transmembrane region" description="Helical" evidence="1">
    <location>
        <begin position="7"/>
        <end position="24"/>
    </location>
</feature>
<evidence type="ECO:0000256" key="1">
    <source>
        <dbReference type="SAM" id="Phobius"/>
    </source>
</evidence>
<evidence type="ECO:0000313" key="2">
    <source>
        <dbReference type="EMBL" id="NBI29698.1"/>
    </source>
</evidence>